<gene>
    <name evidence="1" type="ORF">DA01_01500</name>
</gene>
<dbReference type="InterPro" id="IPR011009">
    <property type="entry name" value="Kinase-like_dom_sf"/>
</dbReference>
<name>A0A0V8M4G8_9CHLR</name>
<dbReference type="InterPro" id="IPR052732">
    <property type="entry name" value="Cell-binding_unc_protein"/>
</dbReference>
<reference evidence="1 2" key="1">
    <citation type="journal article" date="2015" name="Sci. Rep.">
        <title>A comparative genomics and reductive dehalogenase gene transcription study of two chloroethene-respiring bacteria, Dehalococcoides mccartyi strains MB and 11a.</title>
        <authorList>
            <person name="Low A."/>
            <person name="Shen Z."/>
            <person name="Cheng D."/>
            <person name="Rogers M.J."/>
            <person name="Lee P.K."/>
            <person name="He J."/>
        </authorList>
    </citation>
    <scope>NUCLEOTIDE SEQUENCE [LARGE SCALE GENOMIC DNA]</scope>
    <source>
        <strain evidence="1 2">MB</strain>
    </source>
</reference>
<dbReference type="PANTHER" id="PTHR43883">
    <property type="entry name" value="SLR0207 PROTEIN"/>
    <property type="match status" value="1"/>
</dbReference>
<dbReference type="Pfam" id="PF13671">
    <property type="entry name" value="AAA_33"/>
    <property type="match status" value="1"/>
</dbReference>
<proteinExistence type="predicted"/>
<dbReference type="RefSeq" id="WP_058292164.1">
    <property type="nucleotide sequence ID" value="NZ_JGYD01000010.1"/>
</dbReference>
<evidence type="ECO:0000313" key="1">
    <source>
        <dbReference type="EMBL" id="KSV18677.1"/>
    </source>
</evidence>
<dbReference type="SUPFAM" id="SSF52540">
    <property type="entry name" value="P-loop containing nucleoside triphosphate hydrolases"/>
    <property type="match status" value="1"/>
</dbReference>
<dbReference type="AlphaFoldDB" id="A0A0V8M4G8"/>
<comment type="caution">
    <text evidence="1">The sequence shown here is derived from an EMBL/GenBank/DDBJ whole genome shotgun (WGS) entry which is preliminary data.</text>
</comment>
<accession>A0A0V8M4G8</accession>
<protein>
    <recommendedName>
        <fullName evidence="3">Aminoglycoside phosphotransferase domain-containing protein</fullName>
    </recommendedName>
</protein>
<dbReference type="InterPro" id="IPR027417">
    <property type="entry name" value="P-loop_NTPase"/>
</dbReference>
<dbReference type="Proteomes" id="UP000053577">
    <property type="component" value="Unassembled WGS sequence"/>
</dbReference>
<evidence type="ECO:0008006" key="3">
    <source>
        <dbReference type="Google" id="ProtNLM"/>
    </source>
</evidence>
<dbReference type="EMBL" id="JGYD01000010">
    <property type="protein sequence ID" value="KSV18677.1"/>
    <property type="molecule type" value="Genomic_DNA"/>
</dbReference>
<dbReference type="PATRIC" id="fig|61435.5.peg.305"/>
<dbReference type="PANTHER" id="PTHR43883:SF1">
    <property type="entry name" value="GLUCONOKINASE"/>
    <property type="match status" value="1"/>
</dbReference>
<organism evidence="1 2">
    <name type="scientific">Dehalococcoides mccartyi</name>
    <dbReference type="NCBI Taxonomy" id="61435"/>
    <lineage>
        <taxon>Bacteria</taxon>
        <taxon>Bacillati</taxon>
        <taxon>Chloroflexota</taxon>
        <taxon>Dehalococcoidia</taxon>
        <taxon>Dehalococcoidales</taxon>
        <taxon>Dehalococcoidaceae</taxon>
        <taxon>Dehalococcoides</taxon>
    </lineage>
</organism>
<dbReference type="Gene3D" id="3.40.50.300">
    <property type="entry name" value="P-loop containing nucleotide triphosphate hydrolases"/>
    <property type="match status" value="1"/>
</dbReference>
<dbReference type="SUPFAM" id="SSF56112">
    <property type="entry name" value="Protein kinase-like (PK-like)"/>
    <property type="match status" value="1"/>
</dbReference>
<sequence>MSDLPLYAQAMLRPDFYPEPTSKVELVQTQMSFVFLTDHFAYKTKKAVNLGYLDYSELSERKALSEKELVLNRRLCDYAYLEVLPVTKNEGGYSLGGCGEVVEYTLKMRRLPEDRMLINLLSTGGVSSGMLEKLAEKLAAFHQTARTDAEVQKYGNLEAIKYNTEENFEQTGSKVGLTVSHGEYARISSFTRSFISDNQALFNARVNGGKIRDCHGDLHAAHICFMDNICIYDCIEFNDRFRYGDVASEVAFLAMDLDHYGRADLSRLFVNSYIQKSKDTDLYKLLRFYKCYRAYIRGKVEGFKLDDPYISEAEKAKYIQKSKNYYHLADFYASPKPTLFITTGFCGCGKSTLAQSLAEVSGSVVISSDIVRKGLSNIDCHQHCFEDVDQGIYSPEMTKKTYQAMFDQAGDALKEGYSVILDATFLKEDQRKQAEECASQNNARFVGLEVKLSPELAKKRLEERLDKQSVSDGRWEVYLKQIKSFEPLAVQPNRVIIDSSKPTDKQLSDILEFFKSNQGE</sequence>
<dbReference type="OrthoDB" id="9810277at2"/>
<dbReference type="Gene3D" id="3.90.1200.10">
    <property type="match status" value="1"/>
</dbReference>
<evidence type="ECO:0000313" key="2">
    <source>
        <dbReference type="Proteomes" id="UP000053577"/>
    </source>
</evidence>